<reference evidence="2" key="1">
    <citation type="submission" date="2020-03" db="EMBL/GenBank/DDBJ databases">
        <authorList>
            <person name="Chebbi M.A."/>
            <person name="Drezen J.M."/>
        </authorList>
    </citation>
    <scope>NUCLEOTIDE SEQUENCE</scope>
    <source>
        <tissue evidence="2">Whole body</tissue>
    </source>
</reference>
<dbReference type="InterPro" id="IPR015897">
    <property type="entry name" value="CHK_kinase-like"/>
</dbReference>
<sequence>MEHESFDRKDFFLKVLRSGLKNDSIFDVKIVKKSHNDKKGQNFLSNLFAVTLEYTHLLSKNGSSNAIKSSVNLFIKKPLSDKTHALLFEMDVFDIESQILSHVLPEVERIVGVKIGPKFIYQSKEPSAIIMEDLGQFKFKIKDQMIGLSKDHLGMVIETLAKYHAGSIALEERQPSFLQQFRQSLFSTQTHPNFLGMLATSLEDLARNMLSWPDVKCVEAGYKLQNISKNIVESSIKNIDYDEDEFCVLNHGDCWINNIMFRENDANEPLEVRLIDFQVPVWTSPAIDLLYLLGLCPEFEIMYILDDFFLEKYLKILKNTMEKLDCKRKPPTFDELKLSMWKRRSLALISGLVFYPKIAIKAEDVGTIKDVLDNQMKEINIYSTPEVVEKLTKLIPLLEKKGYLD</sequence>
<evidence type="ECO:0000313" key="2">
    <source>
        <dbReference type="EMBL" id="KAG8037813.1"/>
    </source>
</evidence>
<evidence type="ECO:0000313" key="3">
    <source>
        <dbReference type="Proteomes" id="UP000729913"/>
    </source>
</evidence>
<name>A0A8J5QP22_9HYME</name>
<keyword evidence="3" id="KW-1185">Reference proteome</keyword>
<comment type="caution">
    <text evidence="2">The sequence shown here is derived from an EMBL/GenBank/DDBJ whole genome shotgun (WGS) entry which is preliminary data.</text>
</comment>
<dbReference type="Pfam" id="PF02958">
    <property type="entry name" value="EcKL"/>
    <property type="match status" value="1"/>
</dbReference>
<feature type="domain" description="CHK kinase-like" evidence="1">
    <location>
        <begin position="129"/>
        <end position="323"/>
    </location>
</feature>
<evidence type="ECO:0000259" key="1">
    <source>
        <dbReference type="SMART" id="SM00587"/>
    </source>
</evidence>
<dbReference type="PANTHER" id="PTHR11012">
    <property type="entry name" value="PROTEIN KINASE-LIKE DOMAIN-CONTAINING"/>
    <property type="match status" value="1"/>
</dbReference>
<reference evidence="2" key="2">
    <citation type="submission" date="2021-04" db="EMBL/GenBank/DDBJ databases">
        <title>Genome-wide patterns of bracovirus chromosomal integration into multiple host tissues during parasitism.</title>
        <authorList>
            <person name="Chebbi M.A.C."/>
        </authorList>
    </citation>
    <scope>NUCLEOTIDE SEQUENCE</scope>
    <source>
        <tissue evidence="2">Whole body</tissue>
    </source>
</reference>
<protein>
    <recommendedName>
        <fullName evidence="1">CHK kinase-like domain-containing protein</fullName>
    </recommendedName>
</protein>
<dbReference type="OrthoDB" id="411145at2759"/>
<accession>A0A8J5QP22</accession>
<organism evidence="2 3">
    <name type="scientific">Cotesia typhae</name>
    <dbReference type="NCBI Taxonomy" id="2053667"/>
    <lineage>
        <taxon>Eukaryota</taxon>
        <taxon>Metazoa</taxon>
        <taxon>Ecdysozoa</taxon>
        <taxon>Arthropoda</taxon>
        <taxon>Hexapoda</taxon>
        <taxon>Insecta</taxon>
        <taxon>Pterygota</taxon>
        <taxon>Neoptera</taxon>
        <taxon>Endopterygota</taxon>
        <taxon>Hymenoptera</taxon>
        <taxon>Apocrita</taxon>
        <taxon>Ichneumonoidea</taxon>
        <taxon>Braconidae</taxon>
        <taxon>Microgastrinae</taxon>
        <taxon>Cotesia</taxon>
    </lineage>
</organism>
<gene>
    <name evidence="2" type="ORF">G9C98_006024</name>
</gene>
<dbReference type="SMART" id="SM00587">
    <property type="entry name" value="CHK"/>
    <property type="match status" value="1"/>
</dbReference>
<dbReference type="AlphaFoldDB" id="A0A8J5QP22"/>
<dbReference type="PANTHER" id="PTHR11012:SF56">
    <property type="entry name" value="CHK KINASE-LIKE DOMAIN-CONTAINING PROTEIN-RELATED"/>
    <property type="match status" value="1"/>
</dbReference>
<proteinExistence type="predicted"/>
<dbReference type="EMBL" id="JAAOIC020000047">
    <property type="protein sequence ID" value="KAG8037813.1"/>
    <property type="molecule type" value="Genomic_DNA"/>
</dbReference>
<dbReference type="Proteomes" id="UP000729913">
    <property type="component" value="Unassembled WGS sequence"/>
</dbReference>
<dbReference type="InterPro" id="IPR004119">
    <property type="entry name" value="EcKL"/>
</dbReference>